<accession>A0A6A5XH55</accession>
<sequence>MPPHYTTTANKPAFLVMYLNHKYHHHHTARHSSLVPHPLGRINRTEPNPTITHTAYDDVVHPIFSPSTSR</sequence>
<evidence type="ECO:0000256" key="1">
    <source>
        <dbReference type="SAM" id="MobiDB-lite"/>
    </source>
</evidence>
<keyword evidence="3" id="KW-1185">Reference proteome</keyword>
<name>A0A6A5XH55_9PLEO</name>
<evidence type="ECO:0000313" key="3">
    <source>
        <dbReference type="Proteomes" id="UP000799778"/>
    </source>
</evidence>
<protein>
    <submittedName>
        <fullName evidence="2">Uncharacterized protein</fullName>
    </submittedName>
</protein>
<dbReference type="EMBL" id="ML978072">
    <property type="protein sequence ID" value="KAF2012575.1"/>
    <property type="molecule type" value="Genomic_DNA"/>
</dbReference>
<dbReference type="GeneID" id="54279835"/>
<dbReference type="Proteomes" id="UP000799778">
    <property type="component" value="Unassembled WGS sequence"/>
</dbReference>
<proteinExistence type="predicted"/>
<organism evidence="2 3">
    <name type="scientific">Aaosphaeria arxii CBS 175.79</name>
    <dbReference type="NCBI Taxonomy" id="1450172"/>
    <lineage>
        <taxon>Eukaryota</taxon>
        <taxon>Fungi</taxon>
        <taxon>Dikarya</taxon>
        <taxon>Ascomycota</taxon>
        <taxon>Pezizomycotina</taxon>
        <taxon>Dothideomycetes</taxon>
        <taxon>Pleosporomycetidae</taxon>
        <taxon>Pleosporales</taxon>
        <taxon>Pleosporales incertae sedis</taxon>
        <taxon>Aaosphaeria</taxon>
    </lineage>
</organism>
<evidence type="ECO:0000313" key="2">
    <source>
        <dbReference type="EMBL" id="KAF2012575.1"/>
    </source>
</evidence>
<feature type="region of interest" description="Disordered" evidence="1">
    <location>
        <begin position="29"/>
        <end position="52"/>
    </location>
</feature>
<gene>
    <name evidence="2" type="ORF">BU24DRAFT_254692</name>
</gene>
<reference evidence="2" key="1">
    <citation type="journal article" date="2020" name="Stud. Mycol.">
        <title>101 Dothideomycetes genomes: a test case for predicting lifestyles and emergence of pathogens.</title>
        <authorList>
            <person name="Haridas S."/>
            <person name="Albert R."/>
            <person name="Binder M."/>
            <person name="Bloem J."/>
            <person name="Labutti K."/>
            <person name="Salamov A."/>
            <person name="Andreopoulos B."/>
            <person name="Baker S."/>
            <person name="Barry K."/>
            <person name="Bills G."/>
            <person name="Bluhm B."/>
            <person name="Cannon C."/>
            <person name="Castanera R."/>
            <person name="Culley D."/>
            <person name="Daum C."/>
            <person name="Ezra D."/>
            <person name="Gonzalez J."/>
            <person name="Henrissat B."/>
            <person name="Kuo A."/>
            <person name="Liang C."/>
            <person name="Lipzen A."/>
            <person name="Lutzoni F."/>
            <person name="Magnuson J."/>
            <person name="Mondo S."/>
            <person name="Nolan M."/>
            <person name="Ohm R."/>
            <person name="Pangilinan J."/>
            <person name="Park H.-J."/>
            <person name="Ramirez L."/>
            <person name="Alfaro M."/>
            <person name="Sun H."/>
            <person name="Tritt A."/>
            <person name="Yoshinaga Y."/>
            <person name="Zwiers L.-H."/>
            <person name="Turgeon B."/>
            <person name="Goodwin S."/>
            <person name="Spatafora J."/>
            <person name="Crous P."/>
            <person name="Grigoriev I."/>
        </authorList>
    </citation>
    <scope>NUCLEOTIDE SEQUENCE</scope>
    <source>
        <strain evidence="2">CBS 175.79</strain>
    </source>
</reference>
<dbReference type="RefSeq" id="XP_033380914.1">
    <property type="nucleotide sequence ID" value="XM_033522438.1"/>
</dbReference>
<dbReference type="AlphaFoldDB" id="A0A6A5XH55"/>